<sequence>MVLYLRNAKGIILMPTRTELRLFLCANCTIRLLTAASLVGTRWHTSTSEPVICSPTRFPILLIKCMTFSSSVFGMPFISKLRFREYCSHWVMKNLPQTYMRESLGNYPNLRCGYQQFYNRPWWGQTRRMYDLYFLYKDGRSYNQPFYVKNVTSYIIHMGTHPEPLLKPTDKREILFSKVNSCMIIRDPKNSKACNLMVTKPLFSDPPKICRDKFKQYCRGASSRFTITGCPYPRSLPRI</sequence>
<evidence type="ECO:0000313" key="1">
    <source>
        <dbReference type="EMBL" id="JAA67067.1"/>
    </source>
</evidence>
<dbReference type="Gene3D" id="2.40.128.20">
    <property type="match status" value="1"/>
</dbReference>
<protein>
    <submittedName>
        <fullName evidence="1">Uncharacterized protein</fullName>
    </submittedName>
</protein>
<dbReference type="GO" id="GO:0043176">
    <property type="term" value="F:amine binding"/>
    <property type="evidence" value="ECO:0007669"/>
    <property type="project" value="InterPro"/>
</dbReference>
<reference evidence="1" key="1">
    <citation type="submission" date="2012-12" db="EMBL/GenBank/DDBJ databases">
        <title>Identification and characterization of a phenylalanine ammonia-lyase gene family in Isatis indigotica Fort.</title>
        <authorList>
            <person name="Liu Q."/>
            <person name="Chen J."/>
            <person name="Zhou X."/>
            <person name="Di P."/>
            <person name="Xiao Y."/>
            <person name="Xuan H."/>
            <person name="Zhang L."/>
            <person name="Chen W."/>
        </authorList>
    </citation>
    <scope>NUCLEOTIDE SEQUENCE</scope>
    <source>
        <tissue evidence="1">Salivary gland</tissue>
    </source>
</reference>
<dbReference type="GO" id="GO:0030682">
    <property type="term" value="P:symbiont-mediated perturbation of host defenses"/>
    <property type="evidence" value="ECO:0007669"/>
    <property type="project" value="InterPro"/>
</dbReference>
<dbReference type="InterPro" id="IPR012674">
    <property type="entry name" value="Calycin"/>
</dbReference>
<dbReference type="AlphaFoldDB" id="A0A0K8R7D6"/>
<accession>A0A0K8R7D6</accession>
<name>A0A0K8R7D6_IXORI</name>
<dbReference type="EMBL" id="GADI01006741">
    <property type="protein sequence ID" value="JAA67067.1"/>
    <property type="molecule type" value="mRNA"/>
</dbReference>
<dbReference type="Pfam" id="PF02098">
    <property type="entry name" value="His_binding"/>
    <property type="match status" value="1"/>
</dbReference>
<proteinExistence type="evidence at transcript level"/>
<organism evidence="1">
    <name type="scientific">Ixodes ricinus</name>
    <name type="common">Common tick</name>
    <name type="synonym">Acarus ricinus</name>
    <dbReference type="NCBI Taxonomy" id="34613"/>
    <lineage>
        <taxon>Eukaryota</taxon>
        <taxon>Metazoa</taxon>
        <taxon>Ecdysozoa</taxon>
        <taxon>Arthropoda</taxon>
        <taxon>Chelicerata</taxon>
        <taxon>Arachnida</taxon>
        <taxon>Acari</taxon>
        <taxon>Parasitiformes</taxon>
        <taxon>Ixodida</taxon>
        <taxon>Ixodoidea</taxon>
        <taxon>Ixodidae</taxon>
        <taxon>Ixodinae</taxon>
        <taxon>Ixodes</taxon>
    </lineage>
</organism>
<dbReference type="SUPFAM" id="SSF50814">
    <property type="entry name" value="Lipocalins"/>
    <property type="match status" value="1"/>
</dbReference>
<dbReference type="InterPro" id="IPR002970">
    <property type="entry name" value="Tick_his-bd"/>
</dbReference>